<dbReference type="EMBL" id="UINC01001352">
    <property type="protein sequence ID" value="SUZ78406.1"/>
    <property type="molecule type" value="Genomic_DNA"/>
</dbReference>
<reference evidence="1" key="1">
    <citation type="submission" date="2018-05" db="EMBL/GenBank/DDBJ databases">
        <authorList>
            <person name="Lanie J.A."/>
            <person name="Ng W.-L."/>
            <person name="Kazmierczak K.M."/>
            <person name="Andrzejewski T.M."/>
            <person name="Davidsen T.M."/>
            <person name="Wayne K.J."/>
            <person name="Tettelin H."/>
            <person name="Glass J.I."/>
            <person name="Rusch D."/>
            <person name="Podicherti R."/>
            <person name="Tsui H.-C.T."/>
            <person name="Winkler M.E."/>
        </authorList>
    </citation>
    <scope>NUCLEOTIDE SEQUENCE</scope>
</reference>
<evidence type="ECO:0008006" key="2">
    <source>
        <dbReference type="Google" id="ProtNLM"/>
    </source>
</evidence>
<name>A0A381QGI3_9ZZZZ</name>
<proteinExistence type="predicted"/>
<dbReference type="AlphaFoldDB" id="A0A381QGI3"/>
<protein>
    <recommendedName>
        <fullName evidence="2">DUF349 domain-containing protein</fullName>
    </recommendedName>
</protein>
<organism evidence="1">
    <name type="scientific">marine metagenome</name>
    <dbReference type="NCBI Taxonomy" id="408172"/>
    <lineage>
        <taxon>unclassified sequences</taxon>
        <taxon>metagenomes</taxon>
        <taxon>ecological metagenomes</taxon>
    </lineage>
</organism>
<accession>A0A381QGI3</accession>
<dbReference type="Pfam" id="PF03993">
    <property type="entry name" value="DUF349"/>
    <property type="match status" value="3"/>
</dbReference>
<sequence length="962" mass="108196">MSILDKIRPHPEWKHEDPAVRVAAVRQLADDEDTDEILLEILRSDIDAKVRQVAVERLDDLEALTAIVREEADEMVRATATAILVDLVTTTNDVAIGVAALRALTDQRDLADVARAAEHESIATEALTRVTEVKLLGGLARRAGYNGVRLEALSRLSTDETGELIAVAIKSDHKDVALTAFSRLAEAPPSNTDAAHGLAAIALRAKNKIVVRRAKAVIKEREIAAGADADSEAKRLELCERVEGLSGSEDWSVVIDGLREAESAWSNLGGADQSEDGCSNRFVTAVTVLKKRIDEHHRSQADEALRHKKRAEEAAPRVTLCECVERAEGKDVPAEVESAKTAWEVLPAAELLSVEESSGLTRRFDDGCASALRRHEMFSEILSWRHQVEKDLELIEAKVTAGALDEVSSTWPSLKKGWPRLEGSWTEGLRERVHAINDALRTKKEAIRASETERRRINLSQLTQRCDQLEALTVSPAMTLKQVERGYRDVRKALEHTPALPTKHDRTSLEARLKALQKMLNSKLYELREIESWRRWANVNVQEELCQRVEALADREDLAEVARELREVVAQWKTVATVPRERAAELWQRFKTAHDQAYARCATYFAEQAKARKANLIKKIALCEQVEALVTSTDWLKTAARIVKLQADWKAIGGVPRKHSQATWKRFRGACDQFFERRKANLNQQKEVWAKNYSHKEALCKQAEALAESADAEAVKTVRRLELEWRRIGPVKRSKSDAIWQRFRVACTKVSERLTEQEEARLADQIAARETLCASLEALLPPESVARGEASPTPPEDMADQVSAVRRQWGQADGLPEQRARQLNSRFHDSIGRLVERFPEAFHDTDLDPEVSRQRMELLCERIESLLMSDKVDTKTELSPAELLASSWRETLAANTMGAKVDPAAERRASVEEARRVQLEWKRLPPPYGEEGKRITKRFTQACDRFFAQSKRKPTKPSRQTG</sequence>
<gene>
    <name evidence="1" type="ORF">METZ01_LOCUS31260</name>
</gene>
<evidence type="ECO:0000313" key="1">
    <source>
        <dbReference type="EMBL" id="SUZ78406.1"/>
    </source>
</evidence>
<dbReference type="InterPro" id="IPR007139">
    <property type="entry name" value="DUF349"/>
</dbReference>